<dbReference type="CDD" id="cd05911">
    <property type="entry name" value="Firefly_Luc_like"/>
    <property type="match status" value="1"/>
</dbReference>
<dbReference type="HOGENOM" id="CLU_000022_59_2_1"/>
<evidence type="ECO:0000313" key="6">
    <source>
        <dbReference type="Proteomes" id="UP000054279"/>
    </source>
</evidence>
<organism evidence="5 6">
    <name type="scientific">Sphaerobolus stellatus (strain SS14)</name>
    <dbReference type="NCBI Taxonomy" id="990650"/>
    <lineage>
        <taxon>Eukaryota</taxon>
        <taxon>Fungi</taxon>
        <taxon>Dikarya</taxon>
        <taxon>Basidiomycota</taxon>
        <taxon>Agaricomycotina</taxon>
        <taxon>Agaricomycetes</taxon>
        <taxon>Phallomycetidae</taxon>
        <taxon>Geastrales</taxon>
        <taxon>Sphaerobolaceae</taxon>
        <taxon>Sphaerobolus</taxon>
    </lineage>
</organism>
<accession>A0A0C9VIF7</accession>
<dbReference type="Gene3D" id="3.40.50.12780">
    <property type="entry name" value="N-terminal domain of ligase-like"/>
    <property type="match status" value="1"/>
</dbReference>
<dbReference type="InterPro" id="IPR025110">
    <property type="entry name" value="AMP-bd_C"/>
</dbReference>
<comment type="similarity">
    <text evidence="1">Belongs to the ATP-dependent AMP-binding enzyme family.</text>
</comment>
<dbReference type="PANTHER" id="PTHR24096:SF149">
    <property type="entry name" value="AMP-BINDING DOMAIN-CONTAINING PROTEIN-RELATED"/>
    <property type="match status" value="1"/>
</dbReference>
<dbReference type="PANTHER" id="PTHR24096">
    <property type="entry name" value="LONG-CHAIN-FATTY-ACID--COA LIGASE"/>
    <property type="match status" value="1"/>
</dbReference>
<dbReference type="EMBL" id="KN837138">
    <property type="protein sequence ID" value="KIJ41277.1"/>
    <property type="molecule type" value="Genomic_DNA"/>
</dbReference>
<dbReference type="Pfam" id="PF13193">
    <property type="entry name" value="AMP-binding_C"/>
    <property type="match status" value="1"/>
</dbReference>
<dbReference type="OrthoDB" id="1898221at2759"/>
<dbReference type="GO" id="GO:0016405">
    <property type="term" value="F:CoA-ligase activity"/>
    <property type="evidence" value="ECO:0007669"/>
    <property type="project" value="TreeGrafter"/>
</dbReference>
<dbReference type="PROSITE" id="PS00455">
    <property type="entry name" value="AMP_BINDING"/>
    <property type="match status" value="1"/>
</dbReference>
<dbReference type="InterPro" id="IPR020845">
    <property type="entry name" value="AMP-binding_CS"/>
</dbReference>
<sequence>MPRIYRSTNPYIPIPERSIFTQVFSNNYNSSLPAYIDAPTGFTLTRGDVRKLSLEFGWGLRNILGQKRGDIMAIFSPNSVQWPIALLGGIAAGMRITTVNSSYTPPELLHQLQDSGAYYVFTHPALVGNAHATLKLMKVSDAEIRKRIILVGPATLMADPKLKGLKRYDELLGNGQLQKEENFDGPLSHETVMICYSSGTTSKSKGVELTHKNINSVIAMVGPRFNTFLRPNHSDCMLSVLPFFHIYGLTKLVLVPFFLGAPQVVMSQFNPEDFCAYVQKYKITCALIVPPILVVLANHPAPENYDMRSLRILFSGAAPLGEGLTSKVGARLKKLGVDCNFPQGWGLTETSPTCIMQDTYDWINKPGTIGTLLSNVQARLVLDDETDAPEGEPGEIWIKGPNVMKGYLNNPKATRDAITPDGWFKTGDVAIVDKDNFFQIVDRKKELIKYKGFQVPPADLEAVLLTHPDVLDAGVIGVHSEVEATELPRAYVVPRGGVAAFKTVAEKDAFSHAIQSWIQTKVAKHKYLRGGVVLLDTIPKSAAGKILRKDLRELAKKEHHVSGTVKAKL</sequence>
<dbReference type="InterPro" id="IPR045851">
    <property type="entry name" value="AMP-bd_C_sf"/>
</dbReference>
<evidence type="ECO:0000256" key="2">
    <source>
        <dbReference type="ARBA" id="ARBA00022598"/>
    </source>
</evidence>
<dbReference type="InterPro" id="IPR000873">
    <property type="entry name" value="AMP-dep_synth/lig_dom"/>
</dbReference>
<evidence type="ECO:0000259" key="4">
    <source>
        <dbReference type="Pfam" id="PF13193"/>
    </source>
</evidence>
<keyword evidence="2" id="KW-0436">Ligase</keyword>
<dbReference type="Pfam" id="PF00501">
    <property type="entry name" value="AMP-binding"/>
    <property type="match status" value="1"/>
</dbReference>
<dbReference type="SUPFAM" id="SSF56801">
    <property type="entry name" value="Acetyl-CoA synthetase-like"/>
    <property type="match status" value="1"/>
</dbReference>
<gene>
    <name evidence="5" type="ORF">M422DRAFT_31866</name>
</gene>
<proteinExistence type="inferred from homology"/>
<dbReference type="AlphaFoldDB" id="A0A0C9VIF7"/>
<feature type="domain" description="AMP-dependent synthetase/ligase" evidence="3">
    <location>
        <begin position="32"/>
        <end position="408"/>
    </location>
</feature>
<protein>
    <recommendedName>
        <fullName evidence="7">4-coumarate--CoA ligase</fullName>
    </recommendedName>
</protein>
<evidence type="ECO:0008006" key="7">
    <source>
        <dbReference type="Google" id="ProtNLM"/>
    </source>
</evidence>
<reference evidence="5 6" key="1">
    <citation type="submission" date="2014-06" db="EMBL/GenBank/DDBJ databases">
        <title>Evolutionary Origins and Diversification of the Mycorrhizal Mutualists.</title>
        <authorList>
            <consortium name="DOE Joint Genome Institute"/>
            <consortium name="Mycorrhizal Genomics Consortium"/>
            <person name="Kohler A."/>
            <person name="Kuo A."/>
            <person name="Nagy L.G."/>
            <person name="Floudas D."/>
            <person name="Copeland A."/>
            <person name="Barry K.W."/>
            <person name="Cichocki N."/>
            <person name="Veneault-Fourrey C."/>
            <person name="LaButti K."/>
            <person name="Lindquist E.A."/>
            <person name="Lipzen A."/>
            <person name="Lundell T."/>
            <person name="Morin E."/>
            <person name="Murat C."/>
            <person name="Riley R."/>
            <person name="Ohm R."/>
            <person name="Sun H."/>
            <person name="Tunlid A."/>
            <person name="Henrissat B."/>
            <person name="Grigoriev I.V."/>
            <person name="Hibbett D.S."/>
            <person name="Martin F."/>
        </authorList>
    </citation>
    <scope>NUCLEOTIDE SEQUENCE [LARGE SCALE GENOMIC DNA]</scope>
    <source>
        <strain evidence="5 6">SS14</strain>
    </source>
</reference>
<dbReference type="Proteomes" id="UP000054279">
    <property type="component" value="Unassembled WGS sequence"/>
</dbReference>
<evidence type="ECO:0000313" key="5">
    <source>
        <dbReference type="EMBL" id="KIJ41277.1"/>
    </source>
</evidence>
<feature type="domain" description="AMP-binding enzyme C-terminal" evidence="4">
    <location>
        <begin position="460"/>
        <end position="545"/>
    </location>
</feature>
<name>A0A0C9VIF7_SPHS4</name>
<evidence type="ECO:0000259" key="3">
    <source>
        <dbReference type="Pfam" id="PF00501"/>
    </source>
</evidence>
<keyword evidence="6" id="KW-1185">Reference proteome</keyword>
<evidence type="ECO:0000256" key="1">
    <source>
        <dbReference type="ARBA" id="ARBA00006432"/>
    </source>
</evidence>
<dbReference type="Gene3D" id="3.30.300.30">
    <property type="match status" value="1"/>
</dbReference>
<dbReference type="InterPro" id="IPR042099">
    <property type="entry name" value="ANL_N_sf"/>
</dbReference>